<protein>
    <submittedName>
        <fullName evidence="1">Uncharacterized protein</fullName>
    </submittedName>
</protein>
<dbReference type="Proteomes" id="UP001472677">
    <property type="component" value="Unassembled WGS sequence"/>
</dbReference>
<comment type="caution">
    <text evidence="1">The sequence shown here is derived from an EMBL/GenBank/DDBJ whole genome shotgun (WGS) entry which is preliminary data.</text>
</comment>
<evidence type="ECO:0000313" key="1">
    <source>
        <dbReference type="EMBL" id="KAK8497487.1"/>
    </source>
</evidence>
<name>A0ABR2ATP8_9ROSI</name>
<keyword evidence="2" id="KW-1185">Reference proteome</keyword>
<proteinExistence type="predicted"/>
<evidence type="ECO:0000313" key="2">
    <source>
        <dbReference type="Proteomes" id="UP001472677"/>
    </source>
</evidence>
<accession>A0ABR2ATP8</accession>
<organism evidence="1 2">
    <name type="scientific">Hibiscus sabdariffa</name>
    <name type="common">roselle</name>
    <dbReference type="NCBI Taxonomy" id="183260"/>
    <lineage>
        <taxon>Eukaryota</taxon>
        <taxon>Viridiplantae</taxon>
        <taxon>Streptophyta</taxon>
        <taxon>Embryophyta</taxon>
        <taxon>Tracheophyta</taxon>
        <taxon>Spermatophyta</taxon>
        <taxon>Magnoliopsida</taxon>
        <taxon>eudicotyledons</taxon>
        <taxon>Gunneridae</taxon>
        <taxon>Pentapetalae</taxon>
        <taxon>rosids</taxon>
        <taxon>malvids</taxon>
        <taxon>Malvales</taxon>
        <taxon>Malvaceae</taxon>
        <taxon>Malvoideae</taxon>
        <taxon>Hibiscus</taxon>
    </lineage>
</organism>
<reference evidence="1 2" key="1">
    <citation type="journal article" date="2024" name="G3 (Bethesda)">
        <title>Genome assembly of Hibiscus sabdariffa L. provides insights into metabolisms of medicinal natural products.</title>
        <authorList>
            <person name="Kim T."/>
        </authorList>
    </citation>
    <scope>NUCLEOTIDE SEQUENCE [LARGE SCALE GENOMIC DNA]</scope>
    <source>
        <strain evidence="1">TK-2024</strain>
        <tissue evidence="1">Old leaves</tissue>
    </source>
</reference>
<gene>
    <name evidence="1" type="ORF">V6N12_010189</name>
</gene>
<sequence length="81" mass="9135">MGFTSGGQWLYLRIYGVEGRMESCLVTMVHAGWAVRSENWSNLQLLPVPLCHLRKISSRLLPTIRPHPKPLILLVALSLDP</sequence>
<dbReference type="EMBL" id="JBBPBM010000305">
    <property type="protein sequence ID" value="KAK8497487.1"/>
    <property type="molecule type" value="Genomic_DNA"/>
</dbReference>